<feature type="coiled-coil region" evidence="1">
    <location>
        <begin position="25"/>
        <end position="71"/>
    </location>
</feature>
<dbReference type="Proteomes" id="UP000585050">
    <property type="component" value="Unassembled WGS sequence"/>
</dbReference>
<keyword evidence="4" id="KW-1185">Reference proteome</keyword>
<keyword evidence="2" id="KW-0812">Transmembrane</keyword>
<dbReference type="AlphaFoldDB" id="A0A7X8XVL8"/>
<organism evidence="3 4">
    <name type="scientific">Flammeovirga agarivorans</name>
    <dbReference type="NCBI Taxonomy" id="2726742"/>
    <lineage>
        <taxon>Bacteria</taxon>
        <taxon>Pseudomonadati</taxon>
        <taxon>Bacteroidota</taxon>
        <taxon>Cytophagia</taxon>
        <taxon>Cytophagales</taxon>
        <taxon>Flammeovirgaceae</taxon>
        <taxon>Flammeovirga</taxon>
    </lineage>
</organism>
<evidence type="ECO:0000256" key="2">
    <source>
        <dbReference type="SAM" id="Phobius"/>
    </source>
</evidence>
<sequence length="226" mass="26133">MNLEIIISIIALIFSIGSSFAYWFLRNESNTIAKSVKELQDERNQIMKMGIDQQERVVNLDEKKYENEKDDRFNAEIDRFMNDIDQHDDINIKTYTIIVTVQNAMTLVKVRTNGNYKIDPIISRLWCELGTRCMKSKIPILTNLGKTLYSKSVGYSTGEYMSDTTFKVIQEQINGISSYLKSNSSRRQLIDAIELSKSIELENKNTLSIKYEVDKKSGIIKKNYII</sequence>
<name>A0A7X8XVL8_9BACT</name>
<evidence type="ECO:0000313" key="4">
    <source>
        <dbReference type="Proteomes" id="UP000585050"/>
    </source>
</evidence>
<feature type="transmembrane region" description="Helical" evidence="2">
    <location>
        <begin position="6"/>
        <end position="25"/>
    </location>
</feature>
<keyword evidence="2" id="KW-0472">Membrane</keyword>
<gene>
    <name evidence="3" type="ORF">HGP29_08225</name>
</gene>
<protein>
    <submittedName>
        <fullName evidence="3">Uncharacterized protein</fullName>
    </submittedName>
</protein>
<comment type="caution">
    <text evidence="3">The sequence shown here is derived from an EMBL/GenBank/DDBJ whole genome shotgun (WGS) entry which is preliminary data.</text>
</comment>
<dbReference type="EMBL" id="JABAIL010000002">
    <property type="protein sequence ID" value="NLR91190.1"/>
    <property type="molecule type" value="Genomic_DNA"/>
</dbReference>
<keyword evidence="2" id="KW-1133">Transmembrane helix</keyword>
<reference evidence="3 4" key="1">
    <citation type="submission" date="2020-04" db="EMBL/GenBank/DDBJ databases">
        <title>Flammeovirga sp. SR4, a novel species isolated from seawater.</title>
        <authorList>
            <person name="Wang X."/>
        </authorList>
    </citation>
    <scope>NUCLEOTIDE SEQUENCE [LARGE SCALE GENOMIC DNA]</scope>
    <source>
        <strain evidence="3 4">SR4</strain>
    </source>
</reference>
<dbReference type="RefSeq" id="WP_168881887.1">
    <property type="nucleotide sequence ID" value="NZ_JABAIL010000002.1"/>
</dbReference>
<proteinExistence type="predicted"/>
<keyword evidence="1" id="KW-0175">Coiled coil</keyword>
<accession>A0A7X8XVL8</accession>
<evidence type="ECO:0000313" key="3">
    <source>
        <dbReference type="EMBL" id="NLR91190.1"/>
    </source>
</evidence>
<evidence type="ECO:0000256" key="1">
    <source>
        <dbReference type="SAM" id="Coils"/>
    </source>
</evidence>